<dbReference type="RefSeq" id="XP_067713999.1">
    <property type="nucleotide sequence ID" value="XM_067857898.1"/>
</dbReference>
<evidence type="ECO:0000256" key="4">
    <source>
        <dbReference type="ARBA" id="ARBA00022786"/>
    </source>
</evidence>
<dbReference type="HAMAP" id="MF_03048">
    <property type="entry name" value="Urm1"/>
    <property type="match status" value="1"/>
</dbReference>
<keyword evidence="8" id="KW-1185">Reference proteome</keyword>
<sequence>MTGDTSVCEILLEFSGGLDTLTLKQTKQLQLRVLTESITVRQLVAYVRKNAFGAKKDIFAHPPELDISDCREIEVQGDCPGILNMSERSHVKPGVLVLIDDVDWELLGGGDCIVKGKQSISFISSLHGG</sequence>
<evidence type="ECO:0000313" key="7">
    <source>
        <dbReference type="EMBL" id="GIX61928.1"/>
    </source>
</evidence>
<dbReference type="SUPFAM" id="SSF54285">
    <property type="entry name" value="MoaD/ThiS"/>
    <property type="match status" value="1"/>
</dbReference>
<evidence type="ECO:0000256" key="3">
    <source>
        <dbReference type="ARBA" id="ARBA00022694"/>
    </source>
</evidence>
<dbReference type="AlphaFoldDB" id="A0AAV4LPR0"/>
<dbReference type="EMBL" id="BPLF01000001">
    <property type="protein sequence ID" value="GIX61928.1"/>
    <property type="molecule type" value="Genomic_DNA"/>
</dbReference>
<dbReference type="InterPro" id="IPR016155">
    <property type="entry name" value="Mopterin_synth/thiamin_S_b"/>
</dbReference>
<name>A0AAV4LPR0_BABCB</name>
<comment type="similarity">
    <text evidence="5 6">Belongs to the URM1 family.</text>
</comment>
<organism evidence="7 8">
    <name type="scientific">Babesia caballi</name>
    <dbReference type="NCBI Taxonomy" id="5871"/>
    <lineage>
        <taxon>Eukaryota</taxon>
        <taxon>Sar</taxon>
        <taxon>Alveolata</taxon>
        <taxon>Apicomplexa</taxon>
        <taxon>Aconoidasida</taxon>
        <taxon>Piroplasmida</taxon>
        <taxon>Babesiidae</taxon>
        <taxon>Babesia</taxon>
    </lineage>
</organism>
<keyword evidence="1 5" id="KW-0963">Cytoplasm</keyword>
<comment type="subcellular location">
    <subcellularLocation>
        <location evidence="5 6">Cytoplasm</location>
    </subcellularLocation>
</comment>
<protein>
    <recommendedName>
        <fullName evidence="5">Ubiquitin-related modifier 1 homolog</fullName>
    </recommendedName>
</protein>
<dbReference type="PANTHER" id="PTHR14986">
    <property type="entry name" value="RURM1 PROTEIN"/>
    <property type="match status" value="1"/>
</dbReference>
<reference evidence="7 8" key="1">
    <citation type="submission" date="2021-06" db="EMBL/GenBank/DDBJ databases">
        <title>Genome sequence of Babesia caballi.</title>
        <authorList>
            <person name="Yamagishi J."/>
            <person name="Kidaka T."/>
            <person name="Ochi A."/>
        </authorList>
    </citation>
    <scope>NUCLEOTIDE SEQUENCE [LARGE SCALE GENOMIC DNA]</scope>
    <source>
        <strain evidence="7">USDA-D6B2</strain>
    </source>
</reference>
<keyword evidence="3 5" id="KW-0819">tRNA processing</keyword>
<dbReference type="GO" id="GO:0002098">
    <property type="term" value="P:tRNA wobble uridine modification"/>
    <property type="evidence" value="ECO:0007669"/>
    <property type="project" value="UniProtKB-UniRule"/>
</dbReference>
<dbReference type="GO" id="GO:0034227">
    <property type="term" value="P:tRNA thio-modification"/>
    <property type="evidence" value="ECO:0007669"/>
    <property type="project" value="UniProtKB-UniRule"/>
</dbReference>
<dbReference type="Gene3D" id="3.10.20.30">
    <property type="match status" value="1"/>
</dbReference>
<proteinExistence type="inferred from homology"/>
<dbReference type="Pfam" id="PF09138">
    <property type="entry name" value="Urm1"/>
    <property type="match status" value="1"/>
</dbReference>
<gene>
    <name evidence="7" type="ORF">BcabD6B2_13630</name>
</gene>
<comment type="function">
    <text evidence="5">Acts as a sulfur carrier required for 2-thiolation of mcm(5)S(2)U at tRNA wobble positions of cytosolic tRNA(Lys), tRNA(Glu) and tRNA(Gln). Serves as sulfur donor in tRNA 2-thiolation reaction by being thiocarboxylated (-COSH) at its C-terminus by the MOCS3/UBA4 homolog. The sulfur is then transferred to tRNA to form 2-thiolation of mcm(5)S(2)U. Also acts as a ubiquitin-like protein (UBL) that is covalently conjugated via an isopeptide bond to lysine residues of target proteins. The thiocarboxylated form serves as substrate for conjugation and oxidative stress specifically induces the formation of UBL-protein conjugates.</text>
</comment>
<feature type="cross-link" description="Glycyl lysine isopeptide (Gly-Lys) (interchain with K-? in acceptor proteins)" evidence="5">
    <location>
        <position position="129"/>
    </location>
</feature>
<comment type="caution">
    <text evidence="7">The sequence shown here is derived from an EMBL/GenBank/DDBJ whole genome shotgun (WGS) entry which is preliminary data.</text>
</comment>
<dbReference type="InterPro" id="IPR015221">
    <property type="entry name" value="Urm1"/>
</dbReference>
<evidence type="ECO:0000256" key="6">
    <source>
        <dbReference type="RuleBase" id="RU361182"/>
    </source>
</evidence>
<evidence type="ECO:0000313" key="8">
    <source>
        <dbReference type="Proteomes" id="UP001497744"/>
    </source>
</evidence>
<dbReference type="Proteomes" id="UP001497744">
    <property type="component" value="Unassembled WGS sequence"/>
</dbReference>
<evidence type="ECO:0000256" key="1">
    <source>
        <dbReference type="ARBA" id="ARBA00022490"/>
    </source>
</evidence>
<comment type="pathway">
    <text evidence="5 6">tRNA modification; 5-methoxycarbonylmethyl-2-thiouridine-tRNA biosynthesis.</text>
</comment>
<keyword evidence="2 5" id="KW-1017">Isopeptide bond</keyword>
<dbReference type="GO" id="GO:0032447">
    <property type="term" value="P:protein urmylation"/>
    <property type="evidence" value="ECO:0007669"/>
    <property type="project" value="UniProtKB-UniRule"/>
</dbReference>
<evidence type="ECO:0000256" key="2">
    <source>
        <dbReference type="ARBA" id="ARBA00022499"/>
    </source>
</evidence>
<comment type="PTM">
    <text evidence="5">C-terminal thiocarboxylation occurs in 2 steps, it is first acyl-adenylated (-COAMP) via the hesA/moeB/thiF part of the MOCS3/UBA4 homolog, then thiocarboxylated (-COSH) via the rhodanese domain of the MOCS3/UBA4 homolog.</text>
</comment>
<dbReference type="GeneID" id="94193411"/>
<evidence type="ECO:0000256" key="5">
    <source>
        <dbReference type="HAMAP-Rule" id="MF_03048"/>
    </source>
</evidence>
<accession>A0AAV4LPR0</accession>
<dbReference type="GO" id="GO:0005829">
    <property type="term" value="C:cytosol"/>
    <property type="evidence" value="ECO:0007669"/>
    <property type="project" value="UniProtKB-UniRule"/>
</dbReference>
<keyword evidence="4 5" id="KW-0833">Ubl conjugation pathway</keyword>
<dbReference type="InterPro" id="IPR012675">
    <property type="entry name" value="Beta-grasp_dom_sf"/>
</dbReference>
<feature type="modified residue" description="1-thioglycine" evidence="5">
    <location>
        <position position="129"/>
    </location>
</feature>